<feature type="region of interest" description="Disordered" evidence="23">
    <location>
        <begin position="158"/>
        <end position="214"/>
    </location>
</feature>
<evidence type="ECO:0000256" key="20">
    <source>
        <dbReference type="ARBA" id="ARBA00023268"/>
    </source>
</evidence>
<dbReference type="InterPro" id="IPR001584">
    <property type="entry name" value="Integrase_cat-core"/>
</dbReference>
<keyword evidence="10" id="KW-0255">Endonuclease</keyword>
<keyword evidence="15" id="KW-0229">DNA integration</keyword>
<dbReference type="GO" id="GO:0006508">
    <property type="term" value="P:proteolysis"/>
    <property type="evidence" value="ECO:0007669"/>
    <property type="project" value="UniProtKB-KW"/>
</dbReference>
<dbReference type="PROSITE" id="PS50994">
    <property type="entry name" value="INTEGRASE"/>
    <property type="match status" value="1"/>
</dbReference>
<organism evidence="25 26">
    <name type="scientific">Puccinia coronata f. sp. avenae</name>
    <dbReference type="NCBI Taxonomy" id="200324"/>
    <lineage>
        <taxon>Eukaryota</taxon>
        <taxon>Fungi</taxon>
        <taxon>Dikarya</taxon>
        <taxon>Basidiomycota</taxon>
        <taxon>Pucciniomycotina</taxon>
        <taxon>Pucciniomycetes</taxon>
        <taxon>Pucciniales</taxon>
        <taxon>Pucciniaceae</taxon>
        <taxon>Puccinia</taxon>
    </lineage>
</organism>
<dbReference type="PANTHER" id="PTHR42648">
    <property type="entry name" value="TRANSPOSASE, PUTATIVE-RELATED"/>
    <property type="match status" value="1"/>
</dbReference>
<evidence type="ECO:0000256" key="13">
    <source>
        <dbReference type="ARBA" id="ARBA00022842"/>
    </source>
</evidence>
<feature type="compositionally biased region" description="Basic residues" evidence="23">
    <location>
        <begin position="191"/>
        <end position="200"/>
    </location>
</feature>
<evidence type="ECO:0000256" key="22">
    <source>
        <dbReference type="ARBA" id="ARBA00049244"/>
    </source>
</evidence>
<dbReference type="InterPro" id="IPR036397">
    <property type="entry name" value="RNaseH_sf"/>
</dbReference>
<evidence type="ECO:0000256" key="19">
    <source>
        <dbReference type="ARBA" id="ARBA00023172"/>
    </source>
</evidence>
<dbReference type="InterPro" id="IPR054722">
    <property type="entry name" value="PolX-like_BBD"/>
</dbReference>
<evidence type="ECO:0000256" key="12">
    <source>
        <dbReference type="ARBA" id="ARBA00022840"/>
    </source>
</evidence>
<keyword evidence="14" id="KW-0694">RNA-binding</keyword>
<evidence type="ECO:0000313" key="25">
    <source>
        <dbReference type="EMBL" id="PLW24325.1"/>
    </source>
</evidence>
<evidence type="ECO:0000256" key="3">
    <source>
        <dbReference type="ARBA" id="ARBA00022612"/>
    </source>
</evidence>
<dbReference type="Pfam" id="PF22936">
    <property type="entry name" value="Pol_BBD"/>
    <property type="match status" value="1"/>
</dbReference>
<feature type="region of interest" description="Disordered" evidence="23">
    <location>
        <begin position="701"/>
        <end position="775"/>
    </location>
</feature>
<keyword evidence="9" id="KW-0064">Aspartyl protease</keyword>
<name>A0A2N5TFR2_9BASI</name>
<keyword evidence="12" id="KW-0067">ATP-binding</keyword>
<protein>
    <recommendedName>
        <fullName evidence="24">Integrase catalytic domain-containing protein</fullName>
    </recommendedName>
</protein>
<evidence type="ECO:0000256" key="16">
    <source>
        <dbReference type="ARBA" id="ARBA00022918"/>
    </source>
</evidence>
<dbReference type="GO" id="GO:0005524">
    <property type="term" value="F:ATP binding"/>
    <property type="evidence" value="ECO:0007669"/>
    <property type="project" value="UniProtKB-KW"/>
</dbReference>
<keyword evidence="7" id="KW-0479">Metal-binding</keyword>
<dbReference type="Gene3D" id="3.30.420.10">
    <property type="entry name" value="Ribonuclease H-like superfamily/Ribonuclease H"/>
    <property type="match status" value="1"/>
</dbReference>
<dbReference type="GO" id="GO:0004190">
    <property type="term" value="F:aspartic-type endopeptidase activity"/>
    <property type="evidence" value="ECO:0007669"/>
    <property type="project" value="UniProtKB-KW"/>
</dbReference>
<evidence type="ECO:0000256" key="21">
    <source>
        <dbReference type="ARBA" id="ARBA00048173"/>
    </source>
</evidence>
<evidence type="ECO:0000256" key="17">
    <source>
        <dbReference type="ARBA" id="ARBA00022932"/>
    </source>
</evidence>
<comment type="catalytic activity">
    <reaction evidence="22">
        <text>DNA(n) + a 2'-deoxyribonucleoside 5'-triphosphate = DNA(n+1) + diphosphate</text>
        <dbReference type="Rhea" id="RHEA:22508"/>
        <dbReference type="Rhea" id="RHEA-COMP:17339"/>
        <dbReference type="Rhea" id="RHEA-COMP:17340"/>
        <dbReference type="ChEBI" id="CHEBI:33019"/>
        <dbReference type="ChEBI" id="CHEBI:61560"/>
        <dbReference type="ChEBI" id="CHEBI:173112"/>
        <dbReference type="EC" id="2.7.7.7"/>
    </reaction>
</comment>
<keyword evidence="8" id="KW-0547">Nucleotide-binding</keyword>
<feature type="compositionally biased region" description="Polar residues" evidence="23">
    <location>
        <begin position="175"/>
        <end position="185"/>
    </location>
</feature>
<dbReference type="Pfam" id="PF25597">
    <property type="entry name" value="SH3_retrovirus"/>
    <property type="match status" value="1"/>
</dbReference>
<keyword evidence="3" id="KW-1188">Viral release from host cell</keyword>
<reference evidence="25 26" key="1">
    <citation type="submission" date="2017-11" db="EMBL/GenBank/DDBJ databases">
        <title>De novo assembly and phasing of dikaryotic genomes from two isolates of Puccinia coronata f. sp. avenae, the causal agent of oat crown rust.</title>
        <authorList>
            <person name="Miller M.E."/>
            <person name="Zhang Y."/>
            <person name="Omidvar V."/>
            <person name="Sperschneider J."/>
            <person name="Schwessinger B."/>
            <person name="Raley C."/>
            <person name="Palmer J.M."/>
            <person name="Garnica D."/>
            <person name="Upadhyaya N."/>
            <person name="Rathjen J."/>
            <person name="Taylor J.M."/>
            <person name="Park R.F."/>
            <person name="Dodds P.N."/>
            <person name="Hirsch C.D."/>
            <person name="Kianian S.F."/>
            <person name="Figueroa M."/>
        </authorList>
    </citation>
    <scope>NUCLEOTIDE SEQUENCE [LARGE SCALE GENOMIC DNA]</scope>
    <source>
        <strain evidence="25">12SD80</strain>
    </source>
</reference>
<evidence type="ECO:0000256" key="11">
    <source>
        <dbReference type="ARBA" id="ARBA00022801"/>
    </source>
</evidence>
<evidence type="ECO:0000256" key="1">
    <source>
        <dbReference type="ARBA" id="ARBA00002180"/>
    </source>
</evidence>
<evidence type="ECO:0000256" key="2">
    <source>
        <dbReference type="ARBA" id="ARBA00022578"/>
    </source>
</evidence>
<feature type="domain" description="Integrase catalytic" evidence="24">
    <location>
        <begin position="403"/>
        <end position="569"/>
    </location>
</feature>
<evidence type="ECO:0000256" key="5">
    <source>
        <dbReference type="ARBA" id="ARBA00022695"/>
    </source>
</evidence>
<sequence>MNKIYFCSSSASSTKLWESRTTKANAENPQAIWRALIGYYESSSVQNQSLVYQEFLALTYKTSIAVFLDELDARISALAAVGLVVGEPKKADIKESLLAKAILAKLPAEYHAVKEILYQKRPLSLQTICDCLDGKCREVAAPTTTTIVVKQESALKAKSQTAKPSGEKDYPTCSPGWQNPATTGHTMDKCRMKRKPKPKAKAAASSPVDHDDSDGSIETAASVFGASHHMFSDKNKFTKYRVQKTLIELADGNSLESTGKGYVHLIAKDDSTLKLKAFHVPGLAGTLISFGRLYKQGCDVVRTGKKTFDLVHHGSSLLLAEIVGGTCNVKLASYPQGQSIPSPVSSARKTTEIDVHLLHRAAGHPSAKALKKMFPDIRLKTLNCDACALSKSHRLPYPGTLPKATRPLEFISMDLSGKINPASFQGNQYYFKITDHFTQFRHVYLLLSKSHAFVNFVQYYNEVTNHHSSKIKTVIFDGGGEFNSKEFLNFLKEKGITVQVTAPYTPQQNLVAKRANCTTSEKARCLLKQANMPSKYWAKAVSTAVFLENVTPVRQLKWKTPYQLWHGCPFNNSRLKPFGCVAFANIPKSQRDGKFGNTSKKGLLVGYQHGAHNWRVLLPGGKVERCHDVIFHVADFPGVSIFAPSNPSSRFDPLATLEFAEIDKTSPPDTQPPNSPDSSSQDILDWRSAKDELDLDAPLIDVSSFFPPTDDEQQSIPSPTSSPPALPAQSPSPIPSFPPAMPAQISSRNPPEQQLPRPKPGYEVLLAPNKAPKDISSKVDESNILHTRRRANLAQAMVASKIPRTYREAMLSANTSCWSQAVEQELSAMEKLHVWEINLIPGNESLLGNVWVFRKKKDSEGVVVKFKARLCAQGSQQHEGFGYTYAPTGRSTSLRAALIVGLLRGYDIHQMDAKNAFLNGNLEENVYLQPPPGLDVPKGYCLKLNKAIYGLKQAPRVWYGELKQFFASTNFTPSPANPCLFVSQIAGWECFVHVYVDDMIIISHDVSCFKKLISAKFCMEDLGEAQYILGIKLTRSSNKQLLLNQETYTQSILVNYGMLDCKPNNTPMLTNTRLVAATEAEQQSFKQLNVNYREALGLLNYLSVSTRPDISFTVSQLSQHLEKLGILHWKAVQHLLRYLAGTLANGILLDGSGDISDVNVYTDANFANCTDDRRSYSGYITQLGGSLLSWRSKKQQTVSTSTTEAEYRALFEGVQKAVWLKYLFASLNIKLSRRFEVYVDNQSAIALATNPIFQQRSKHIDIIYNWLREVHDTGLIHINYISTQLMLADVCTKSLGKLKHKNIIANLKISRQ</sequence>
<keyword evidence="19" id="KW-0233">DNA recombination</keyword>
<evidence type="ECO:0000256" key="8">
    <source>
        <dbReference type="ARBA" id="ARBA00022741"/>
    </source>
</evidence>
<evidence type="ECO:0000259" key="24">
    <source>
        <dbReference type="PROSITE" id="PS50994"/>
    </source>
</evidence>
<feature type="region of interest" description="Disordered" evidence="23">
    <location>
        <begin position="663"/>
        <end position="682"/>
    </location>
</feature>
<dbReference type="CDD" id="cd09272">
    <property type="entry name" value="RNase_HI_RT_Ty1"/>
    <property type="match status" value="1"/>
</dbReference>
<accession>A0A2N5TFR2</accession>
<keyword evidence="11" id="KW-0378">Hydrolase</keyword>
<evidence type="ECO:0000256" key="9">
    <source>
        <dbReference type="ARBA" id="ARBA00022750"/>
    </source>
</evidence>
<dbReference type="GO" id="GO:0006310">
    <property type="term" value="P:DNA recombination"/>
    <property type="evidence" value="ECO:0007669"/>
    <property type="project" value="UniProtKB-KW"/>
</dbReference>
<dbReference type="Proteomes" id="UP000235392">
    <property type="component" value="Unassembled WGS sequence"/>
</dbReference>
<evidence type="ECO:0000256" key="14">
    <source>
        <dbReference type="ARBA" id="ARBA00022884"/>
    </source>
</evidence>
<evidence type="ECO:0000256" key="6">
    <source>
        <dbReference type="ARBA" id="ARBA00022722"/>
    </source>
</evidence>
<evidence type="ECO:0000256" key="15">
    <source>
        <dbReference type="ARBA" id="ARBA00022908"/>
    </source>
</evidence>
<proteinExistence type="predicted"/>
<keyword evidence="5" id="KW-0548">Nucleotidyltransferase</keyword>
<dbReference type="Pfam" id="PF07727">
    <property type="entry name" value="RVT_2"/>
    <property type="match status" value="1"/>
</dbReference>
<dbReference type="GO" id="GO:0004519">
    <property type="term" value="F:endonuclease activity"/>
    <property type="evidence" value="ECO:0007669"/>
    <property type="project" value="UniProtKB-KW"/>
</dbReference>
<dbReference type="GO" id="GO:0046872">
    <property type="term" value="F:metal ion binding"/>
    <property type="evidence" value="ECO:0007669"/>
    <property type="project" value="UniProtKB-KW"/>
</dbReference>
<comment type="caution">
    <text evidence="25">The sequence shown here is derived from an EMBL/GenBank/DDBJ whole genome shotgun (WGS) entry which is preliminary data.</text>
</comment>
<evidence type="ECO:0000256" key="7">
    <source>
        <dbReference type="ARBA" id="ARBA00022723"/>
    </source>
</evidence>
<comment type="function">
    <text evidence="1">The aspartyl protease (PR) mediates the proteolytic cleavages of the Gag and Gag-Pol polyproteins after assembly of the VLP.</text>
</comment>
<dbReference type="EMBL" id="PGCI01000611">
    <property type="protein sequence ID" value="PLW24325.1"/>
    <property type="molecule type" value="Genomic_DNA"/>
</dbReference>
<evidence type="ECO:0000256" key="4">
    <source>
        <dbReference type="ARBA" id="ARBA00022670"/>
    </source>
</evidence>
<keyword evidence="6" id="KW-0540">Nuclease</keyword>
<keyword evidence="2" id="KW-0815">Transposition</keyword>
<keyword evidence="18" id="KW-0917">Virion maturation</keyword>
<keyword evidence="20" id="KW-0511">Multifunctional enzyme</keyword>
<dbReference type="InterPro" id="IPR013103">
    <property type="entry name" value="RVT_2"/>
</dbReference>
<dbReference type="InterPro" id="IPR012337">
    <property type="entry name" value="RNaseH-like_sf"/>
</dbReference>
<evidence type="ECO:0000256" key="23">
    <source>
        <dbReference type="SAM" id="MobiDB-lite"/>
    </source>
</evidence>
<dbReference type="GO" id="GO:0032196">
    <property type="term" value="P:transposition"/>
    <property type="evidence" value="ECO:0007669"/>
    <property type="project" value="UniProtKB-KW"/>
</dbReference>
<dbReference type="GO" id="GO:0003723">
    <property type="term" value="F:RNA binding"/>
    <property type="evidence" value="ECO:0007669"/>
    <property type="project" value="UniProtKB-KW"/>
</dbReference>
<dbReference type="SUPFAM" id="SSF53098">
    <property type="entry name" value="Ribonuclease H-like"/>
    <property type="match status" value="1"/>
</dbReference>
<dbReference type="GO" id="GO:0005634">
    <property type="term" value="C:nucleus"/>
    <property type="evidence" value="ECO:0007669"/>
    <property type="project" value="UniProtKB-ARBA"/>
</dbReference>
<evidence type="ECO:0000313" key="26">
    <source>
        <dbReference type="Proteomes" id="UP000235392"/>
    </source>
</evidence>
<evidence type="ECO:0000256" key="18">
    <source>
        <dbReference type="ARBA" id="ARBA00023113"/>
    </source>
</evidence>
<keyword evidence="16" id="KW-0695">RNA-directed DNA polymerase</keyword>
<keyword evidence="13" id="KW-0460">Magnesium</keyword>
<keyword evidence="4" id="KW-0645">Protease</keyword>
<dbReference type="GO" id="GO:0003887">
    <property type="term" value="F:DNA-directed DNA polymerase activity"/>
    <property type="evidence" value="ECO:0007669"/>
    <property type="project" value="UniProtKB-KW"/>
</dbReference>
<dbReference type="SUPFAM" id="SSF56672">
    <property type="entry name" value="DNA/RNA polymerases"/>
    <property type="match status" value="1"/>
</dbReference>
<dbReference type="InterPro" id="IPR043502">
    <property type="entry name" value="DNA/RNA_pol_sf"/>
</dbReference>
<keyword evidence="17" id="KW-0808">Transferase</keyword>
<dbReference type="InterPro" id="IPR057670">
    <property type="entry name" value="SH3_retrovirus"/>
</dbReference>
<dbReference type="InterPro" id="IPR039537">
    <property type="entry name" value="Retrotran_Ty1/copia-like"/>
</dbReference>
<dbReference type="GO" id="GO:0003964">
    <property type="term" value="F:RNA-directed DNA polymerase activity"/>
    <property type="evidence" value="ECO:0007669"/>
    <property type="project" value="UniProtKB-KW"/>
</dbReference>
<keyword evidence="17" id="KW-0239">DNA-directed DNA polymerase</keyword>
<feature type="compositionally biased region" description="Pro residues" evidence="23">
    <location>
        <begin position="720"/>
        <end position="741"/>
    </location>
</feature>
<dbReference type="PANTHER" id="PTHR42648:SF11">
    <property type="entry name" value="TRANSPOSON TY4-P GAG-POL POLYPROTEIN"/>
    <property type="match status" value="1"/>
</dbReference>
<gene>
    <name evidence="25" type="ORF">PCASD_06555</name>
</gene>
<comment type="catalytic activity">
    <reaction evidence="21">
        <text>DNA(n) + a 2'-deoxyribonucleoside 5'-triphosphate = DNA(n+1) + diphosphate</text>
        <dbReference type="Rhea" id="RHEA:22508"/>
        <dbReference type="Rhea" id="RHEA-COMP:17339"/>
        <dbReference type="Rhea" id="RHEA-COMP:17340"/>
        <dbReference type="ChEBI" id="CHEBI:33019"/>
        <dbReference type="ChEBI" id="CHEBI:61560"/>
        <dbReference type="ChEBI" id="CHEBI:173112"/>
        <dbReference type="EC" id="2.7.7.49"/>
    </reaction>
</comment>
<dbReference type="GO" id="GO:0015074">
    <property type="term" value="P:DNA integration"/>
    <property type="evidence" value="ECO:0007669"/>
    <property type="project" value="UniProtKB-KW"/>
</dbReference>
<evidence type="ECO:0000256" key="10">
    <source>
        <dbReference type="ARBA" id="ARBA00022759"/>
    </source>
</evidence>